<dbReference type="AlphaFoldDB" id="A0A9W7Y588"/>
<name>A0A9W7Y588_9FUNG</name>
<dbReference type="Gene3D" id="3.40.50.1010">
    <property type="entry name" value="5'-nuclease"/>
    <property type="match status" value="1"/>
</dbReference>
<dbReference type="Proteomes" id="UP001143981">
    <property type="component" value="Unassembled WGS sequence"/>
</dbReference>
<protein>
    <submittedName>
        <fullName evidence="1">Uncharacterized protein</fullName>
    </submittedName>
</protein>
<evidence type="ECO:0000313" key="1">
    <source>
        <dbReference type="EMBL" id="KAJ1728119.1"/>
    </source>
</evidence>
<sequence length="169" mass="18515">MIGRRSEGVSFRRSKRQGLAMSVTERYARDDVPCALQGCGRCGQNAELGRRGVPLLDGAKTHVLVPDASVVSRYIELLEQCAALTNMVFCQTVVDALDRRGRTRTVRNVRKIAADHTRRSVVFANEIFSATQASGSAAGLTPAERDMRAVLRAAAWYRRHLDALGGRAT</sequence>
<evidence type="ECO:0000313" key="2">
    <source>
        <dbReference type="Proteomes" id="UP001143981"/>
    </source>
</evidence>
<reference evidence="1" key="1">
    <citation type="submission" date="2022-07" db="EMBL/GenBank/DDBJ databases">
        <title>Phylogenomic reconstructions and comparative analyses of Kickxellomycotina fungi.</title>
        <authorList>
            <person name="Reynolds N.K."/>
            <person name="Stajich J.E."/>
            <person name="Barry K."/>
            <person name="Grigoriev I.V."/>
            <person name="Crous P."/>
            <person name="Smith M.E."/>
        </authorList>
    </citation>
    <scope>NUCLEOTIDE SEQUENCE</scope>
    <source>
        <strain evidence="1">BCRC 34381</strain>
    </source>
</reference>
<gene>
    <name evidence="1" type="ORF">LPJ61_004205</name>
</gene>
<proteinExistence type="predicted"/>
<accession>A0A9W7Y588</accession>
<dbReference type="EMBL" id="JANBOI010000892">
    <property type="protein sequence ID" value="KAJ1728119.1"/>
    <property type="molecule type" value="Genomic_DNA"/>
</dbReference>
<organism evidence="1 2">
    <name type="scientific">Coemansia biformis</name>
    <dbReference type="NCBI Taxonomy" id="1286918"/>
    <lineage>
        <taxon>Eukaryota</taxon>
        <taxon>Fungi</taxon>
        <taxon>Fungi incertae sedis</taxon>
        <taxon>Zoopagomycota</taxon>
        <taxon>Kickxellomycotina</taxon>
        <taxon>Kickxellomycetes</taxon>
        <taxon>Kickxellales</taxon>
        <taxon>Kickxellaceae</taxon>
        <taxon>Coemansia</taxon>
    </lineage>
</organism>
<dbReference type="OrthoDB" id="372421at2759"/>
<keyword evidence="2" id="KW-1185">Reference proteome</keyword>
<feature type="non-terminal residue" evidence="1">
    <location>
        <position position="169"/>
    </location>
</feature>
<comment type="caution">
    <text evidence="1">The sequence shown here is derived from an EMBL/GenBank/DDBJ whole genome shotgun (WGS) entry which is preliminary data.</text>
</comment>